<evidence type="ECO:0000259" key="2">
    <source>
        <dbReference type="Pfam" id="PF13649"/>
    </source>
</evidence>
<organism evidence="3 4">
    <name type="scientific">Gryllotalpicola reticulitermitis</name>
    <dbReference type="NCBI Taxonomy" id="1184153"/>
    <lineage>
        <taxon>Bacteria</taxon>
        <taxon>Bacillati</taxon>
        <taxon>Actinomycetota</taxon>
        <taxon>Actinomycetes</taxon>
        <taxon>Micrococcales</taxon>
        <taxon>Microbacteriaceae</taxon>
        <taxon>Gryllotalpicola</taxon>
    </lineage>
</organism>
<evidence type="ECO:0000256" key="1">
    <source>
        <dbReference type="ARBA" id="ARBA00022679"/>
    </source>
</evidence>
<gene>
    <name evidence="3" type="ORF">ACFOYW_14325</name>
</gene>
<protein>
    <submittedName>
        <fullName evidence="3">Class I SAM-dependent methyltransferase</fullName>
        <ecNumber evidence="3">2.1.-.-</ecNumber>
    </submittedName>
</protein>
<dbReference type="InterPro" id="IPR041698">
    <property type="entry name" value="Methyltransf_25"/>
</dbReference>
<dbReference type="GO" id="GO:0008168">
    <property type="term" value="F:methyltransferase activity"/>
    <property type="evidence" value="ECO:0007669"/>
    <property type="project" value="UniProtKB-KW"/>
</dbReference>
<comment type="caution">
    <text evidence="3">The sequence shown here is derived from an EMBL/GenBank/DDBJ whole genome shotgun (WGS) entry which is preliminary data.</text>
</comment>
<dbReference type="Pfam" id="PF13649">
    <property type="entry name" value="Methyltransf_25"/>
    <property type="match status" value="1"/>
</dbReference>
<sequence length="240" mass="26862">MPDYDARLVDLYDEDNPDGPEHDFYRGLASERGATAILDLGCGTGILTVTFAQGGRTVVGVDPSKTMLDYAERRSGTGAVRWLHGDSRDIPTADFDFAVMTGNVAQHILDLDWARTLRDIRSHLRTGGTLAFESRNPARRAWETWQSDAPTVRDTVHGPPREWAEVKEIGDDLIEATFHNEFARTGDCVVETVRFAFRDARTLTAQLACAGFDVEAIYGDWDRTPFYEEHELLIVVARAR</sequence>
<feature type="domain" description="Methyltransferase" evidence="2">
    <location>
        <begin position="37"/>
        <end position="128"/>
    </location>
</feature>
<dbReference type="EMBL" id="JBHSCN010000006">
    <property type="protein sequence ID" value="MFC4244550.1"/>
    <property type="molecule type" value="Genomic_DNA"/>
</dbReference>
<keyword evidence="4" id="KW-1185">Reference proteome</keyword>
<dbReference type="Gene3D" id="3.40.50.150">
    <property type="entry name" value="Vaccinia Virus protein VP39"/>
    <property type="match status" value="1"/>
</dbReference>
<reference evidence="4" key="1">
    <citation type="journal article" date="2019" name="Int. J. Syst. Evol. Microbiol.">
        <title>The Global Catalogue of Microorganisms (GCM) 10K type strain sequencing project: providing services to taxonomists for standard genome sequencing and annotation.</title>
        <authorList>
            <consortium name="The Broad Institute Genomics Platform"/>
            <consortium name="The Broad Institute Genome Sequencing Center for Infectious Disease"/>
            <person name="Wu L."/>
            <person name="Ma J."/>
        </authorList>
    </citation>
    <scope>NUCLEOTIDE SEQUENCE [LARGE SCALE GENOMIC DNA]</scope>
    <source>
        <strain evidence="4">CGMCC 1.10363</strain>
    </source>
</reference>
<name>A0ABV8QAL4_9MICO</name>
<dbReference type="InterPro" id="IPR029063">
    <property type="entry name" value="SAM-dependent_MTases_sf"/>
</dbReference>
<proteinExistence type="predicted"/>
<keyword evidence="1 3" id="KW-0808">Transferase</keyword>
<dbReference type="RefSeq" id="WP_390230259.1">
    <property type="nucleotide sequence ID" value="NZ_JBHSCN010000006.1"/>
</dbReference>
<evidence type="ECO:0000313" key="4">
    <source>
        <dbReference type="Proteomes" id="UP001595900"/>
    </source>
</evidence>
<evidence type="ECO:0000313" key="3">
    <source>
        <dbReference type="EMBL" id="MFC4244550.1"/>
    </source>
</evidence>
<dbReference type="CDD" id="cd02440">
    <property type="entry name" value="AdoMet_MTases"/>
    <property type="match status" value="1"/>
</dbReference>
<dbReference type="EC" id="2.1.-.-" evidence="3"/>
<accession>A0ABV8QAL4</accession>
<dbReference type="SUPFAM" id="SSF53335">
    <property type="entry name" value="S-adenosyl-L-methionine-dependent methyltransferases"/>
    <property type="match status" value="1"/>
</dbReference>
<dbReference type="Proteomes" id="UP001595900">
    <property type="component" value="Unassembled WGS sequence"/>
</dbReference>
<dbReference type="GO" id="GO:0032259">
    <property type="term" value="P:methylation"/>
    <property type="evidence" value="ECO:0007669"/>
    <property type="project" value="UniProtKB-KW"/>
</dbReference>
<keyword evidence="3" id="KW-0489">Methyltransferase</keyword>
<dbReference type="PANTHER" id="PTHR43861">
    <property type="entry name" value="TRANS-ACONITATE 2-METHYLTRANSFERASE-RELATED"/>
    <property type="match status" value="1"/>
</dbReference>